<dbReference type="RefSeq" id="WP_162699209.1">
    <property type="nucleotide sequence ID" value="NZ_CP021781.1"/>
</dbReference>
<evidence type="ECO:0000256" key="1">
    <source>
        <dbReference type="SAM" id="SignalP"/>
    </source>
</evidence>
<gene>
    <name evidence="2" type="ORF">FZC43_06525</name>
</gene>
<reference evidence="2 3" key="1">
    <citation type="submission" date="2019-08" db="EMBL/GenBank/DDBJ databases">
        <title>Complete genome sequences of Francisella adeliensis (FSC1325 and FSC1326).</title>
        <authorList>
            <person name="Ohrman C."/>
            <person name="Uneklint I."/>
            <person name="Vallesi A."/>
            <person name="Karlsson L."/>
            <person name="Sjodin A."/>
        </authorList>
    </citation>
    <scope>NUCLEOTIDE SEQUENCE [LARGE SCALE GENOMIC DNA]</scope>
    <source>
        <strain evidence="2 3">FSC1325</strain>
    </source>
</reference>
<dbReference type="Proteomes" id="UP000681131">
    <property type="component" value="Chromosome"/>
</dbReference>
<organism evidence="2 3">
    <name type="scientific">Francisella adeliensis</name>
    <dbReference type="NCBI Taxonomy" id="2007306"/>
    <lineage>
        <taxon>Bacteria</taxon>
        <taxon>Pseudomonadati</taxon>
        <taxon>Pseudomonadota</taxon>
        <taxon>Gammaproteobacteria</taxon>
        <taxon>Thiotrichales</taxon>
        <taxon>Francisellaceae</taxon>
        <taxon>Francisella</taxon>
    </lineage>
</organism>
<sequence>MLKLFCYFCMVLTLLFNFAYAEDFVQCHISEYTNGYDGKLSFKCDNEVSLSENKVVFYIVGDAKLDNIRLYGVKVKYKEDEITKGLNKISVNLVTEGVFVDSDYIVDKNNTINLKLIFSGDSNPKYKVLWGGVVKNSYKQRKPQKRNIQIYQNLDGKVYFYKNGLKCAIENDCDDKVYIDENCQDNKNCNKFDNNDKNKKKYGLVY</sequence>
<proteinExistence type="predicted"/>
<protein>
    <submittedName>
        <fullName evidence="2">Uncharacterized protein</fullName>
    </submittedName>
</protein>
<keyword evidence="3" id="KW-1185">Reference proteome</keyword>
<accession>A0ABX6KDB1</accession>
<keyword evidence="1" id="KW-0732">Signal</keyword>
<feature type="chain" id="PRO_5046090966" evidence="1">
    <location>
        <begin position="22"/>
        <end position="206"/>
    </location>
</feature>
<evidence type="ECO:0000313" key="3">
    <source>
        <dbReference type="Proteomes" id="UP000681131"/>
    </source>
</evidence>
<dbReference type="EMBL" id="CP043424">
    <property type="protein sequence ID" value="QIW12324.1"/>
    <property type="molecule type" value="Genomic_DNA"/>
</dbReference>
<evidence type="ECO:0000313" key="2">
    <source>
        <dbReference type="EMBL" id="QIW12324.1"/>
    </source>
</evidence>
<feature type="signal peptide" evidence="1">
    <location>
        <begin position="1"/>
        <end position="21"/>
    </location>
</feature>
<name>A0ABX6KDB1_9GAMM</name>